<dbReference type="CDD" id="cd03235">
    <property type="entry name" value="ABC_Metallic_Cations"/>
    <property type="match status" value="1"/>
</dbReference>
<evidence type="ECO:0000256" key="3">
    <source>
        <dbReference type="ARBA" id="ARBA00022840"/>
    </source>
</evidence>
<evidence type="ECO:0000313" key="7">
    <source>
        <dbReference type="Proteomes" id="UP000291469"/>
    </source>
</evidence>
<keyword evidence="2" id="KW-0547">Nucleotide-binding</keyword>
<dbReference type="OrthoDB" id="5296765at2"/>
<evidence type="ECO:0000256" key="4">
    <source>
        <dbReference type="SAM" id="MobiDB-lite"/>
    </source>
</evidence>
<keyword evidence="7" id="KW-1185">Reference proteome</keyword>
<dbReference type="Proteomes" id="UP000291469">
    <property type="component" value="Chromosome"/>
</dbReference>
<reference evidence="6 7" key="1">
    <citation type="submission" date="2019-01" db="EMBL/GenBank/DDBJ databases">
        <title>Egibacter rhizosphaerae EGI 80759T.</title>
        <authorList>
            <person name="Chen D.-D."/>
            <person name="Tian Y."/>
            <person name="Jiao J.-Y."/>
            <person name="Zhang X.-T."/>
            <person name="Zhang Y.-G."/>
            <person name="Zhang Y."/>
            <person name="Xiao M."/>
            <person name="Shu W.-S."/>
            <person name="Li W.-J."/>
        </authorList>
    </citation>
    <scope>NUCLEOTIDE SEQUENCE [LARGE SCALE GENOMIC DNA]</scope>
    <source>
        <strain evidence="6 7">EGI 80759</strain>
    </source>
</reference>
<dbReference type="AlphaFoldDB" id="A0A411YE18"/>
<dbReference type="GO" id="GO:0016887">
    <property type="term" value="F:ATP hydrolysis activity"/>
    <property type="evidence" value="ECO:0007669"/>
    <property type="project" value="InterPro"/>
</dbReference>
<dbReference type="Gene3D" id="3.40.50.300">
    <property type="entry name" value="P-loop containing nucleotide triphosphate hydrolases"/>
    <property type="match status" value="1"/>
</dbReference>
<dbReference type="GO" id="GO:0005524">
    <property type="term" value="F:ATP binding"/>
    <property type="evidence" value="ECO:0007669"/>
    <property type="project" value="UniProtKB-KW"/>
</dbReference>
<protein>
    <submittedName>
        <fullName evidence="6">Metal ABC transporter ATP-binding protein</fullName>
    </submittedName>
</protein>
<dbReference type="InterPro" id="IPR017871">
    <property type="entry name" value="ABC_transporter-like_CS"/>
</dbReference>
<dbReference type="SMART" id="SM00382">
    <property type="entry name" value="AAA"/>
    <property type="match status" value="1"/>
</dbReference>
<dbReference type="InterPro" id="IPR050153">
    <property type="entry name" value="Metal_Ion_Import_ABC"/>
</dbReference>
<accession>A0A411YE18</accession>
<evidence type="ECO:0000259" key="5">
    <source>
        <dbReference type="PROSITE" id="PS50893"/>
    </source>
</evidence>
<proteinExistence type="predicted"/>
<dbReference type="SUPFAM" id="SSF52540">
    <property type="entry name" value="P-loop containing nucleoside triphosphate hydrolases"/>
    <property type="match status" value="1"/>
</dbReference>
<organism evidence="6 7">
    <name type="scientific">Egibacter rhizosphaerae</name>
    <dbReference type="NCBI Taxonomy" id="1670831"/>
    <lineage>
        <taxon>Bacteria</taxon>
        <taxon>Bacillati</taxon>
        <taxon>Actinomycetota</taxon>
        <taxon>Nitriliruptoria</taxon>
        <taxon>Egibacterales</taxon>
        <taxon>Egibacteraceae</taxon>
        <taxon>Egibacter</taxon>
    </lineage>
</organism>
<dbReference type="PROSITE" id="PS50893">
    <property type="entry name" value="ABC_TRANSPORTER_2"/>
    <property type="match status" value="1"/>
</dbReference>
<name>A0A411YE18_9ACTN</name>
<gene>
    <name evidence="6" type="ORF">ER308_07955</name>
</gene>
<feature type="domain" description="ABC transporter" evidence="5">
    <location>
        <begin position="31"/>
        <end position="268"/>
    </location>
</feature>
<dbReference type="EMBL" id="CP036402">
    <property type="protein sequence ID" value="QBI19493.1"/>
    <property type="molecule type" value="Genomic_DNA"/>
</dbReference>
<dbReference type="Pfam" id="PF00005">
    <property type="entry name" value="ABC_tran"/>
    <property type="match status" value="1"/>
</dbReference>
<dbReference type="InterPro" id="IPR003439">
    <property type="entry name" value="ABC_transporter-like_ATP-bd"/>
</dbReference>
<dbReference type="KEGG" id="erz:ER308_07955"/>
<evidence type="ECO:0000256" key="2">
    <source>
        <dbReference type="ARBA" id="ARBA00022741"/>
    </source>
</evidence>
<dbReference type="InterPro" id="IPR027417">
    <property type="entry name" value="P-loop_NTPase"/>
</dbReference>
<evidence type="ECO:0000313" key="6">
    <source>
        <dbReference type="EMBL" id="QBI19493.1"/>
    </source>
</evidence>
<dbReference type="InterPro" id="IPR003593">
    <property type="entry name" value="AAA+_ATPase"/>
</dbReference>
<evidence type="ECO:0000256" key="1">
    <source>
        <dbReference type="ARBA" id="ARBA00022448"/>
    </source>
</evidence>
<dbReference type="PROSITE" id="PS00211">
    <property type="entry name" value="ABC_TRANSPORTER_1"/>
    <property type="match status" value="1"/>
</dbReference>
<keyword evidence="3 6" id="KW-0067">ATP-binding</keyword>
<feature type="region of interest" description="Disordered" evidence="4">
    <location>
        <begin position="286"/>
        <end position="307"/>
    </location>
</feature>
<keyword evidence="1" id="KW-0813">Transport</keyword>
<sequence length="307" mass="32781">MPYASRKSLAGEVGLQLVPGNGAATSEPPAVAFRDVAAGYGGRTVIGQGDGGIDWRVERGAFVGVAGPSGAGKTTLVRLLTGQAERHRGRVEVHGHDVARGGTRRIGYVPQLGTIDWDFPLTVEQTVLLGGTADSRPTPWFSRRERRHARALLDRLGIGDLARRHIRELSGGQQQRMFLARAMVRDSDVLLLDEPTSGVDLRTRLDILELLGDLNAEGLTVVLTTHDLNWVAAHLPRVAFLNGRIVAEGAPADVVTPGILEEAYGSRMRVVHADGRVVVTDEYGALDGTSEAPHPPALRDAAASVTP</sequence>
<dbReference type="PANTHER" id="PTHR42734">
    <property type="entry name" value="METAL TRANSPORT SYSTEM ATP-BINDING PROTEIN TM_0124-RELATED"/>
    <property type="match status" value="1"/>
</dbReference>